<dbReference type="SMART" id="SM00825">
    <property type="entry name" value="PKS_KS"/>
    <property type="match status" value="1"/>
</dbReference>
<dbReference type="GO" id="GO:0004315">
    <property type="term" value="F:3-oxoacyl-[acyl-carrier-protein] synthase activity"/>
    <property type="evidence" value="ECO:0007669"/>
    <property type="project" value="InterPro"/>
</dbReference>
<sequence length="2480" mass="271964">MSVPEPIAIIGTGCRFPGTASSPSRLWDLLLHPRNVASKAPSDRFSHDAFYHPDDHHGTGNSPESYFLTEDPRAFDAPFFSVSRAEAESMDPQQRLLLEVVYESLETAGLTLEALRGSDTGVYCGLMGTDYAHLISHDWDEVPVYTPSGTAASMLANRISFFFDWHGPSMTIDTACSSSLVALHQGVSALRNQDCHMALVAASNLIFSPREYIAASKMHLLSPTGRCRMWDESADGYARGEGIASLVLKRLSDAIADGDPIECIVRATGINADGRSMGITMPSSIAQSRLIRSTYASVGLNPADQLEDRCQFFEAHGTGTQAGDPQEATAIYNTFFGNLKSPEDSTKEPLYVGSIKTLIGHTEGVAGLAGVIKASLCVQKSIIPPNILLERINPVIAPLTSRLRIPTEPLSWPNLAPGVPRRVSVNSFGFGGSNAHAIIESYIPPTKPTLGHCLHPQLLPFTFSAGTEKTLIDVLECYARFLREHPDIDLVSLAESLLKRRSAFSHRVFITAASFEALQTEIQIEIERRRSAAASSSITSQPSNAPKRVLGIFTGQGAQYPQMFWDMISASPQAMVWMTELQESLDNLPLQYRPDFSMLQELSAPESFSRIREAFVSQPLRTAVQIIQVNFLRALGVKFSTVVGHSSGEIAAAYAAGAISATDAIRIAYLRGLVVQQAAANGQSGAMLACGIPWEEAQALCTEGGFSETVRVAASNSPVSVTFSGDKHAIQELEWMLQSLDLAVHHLHVDVAYHSHHMVPCAAPYLHALEACGIRADPTSTKWFSSVYKETEMGTEDVTPQYWCQNMLRPVLFSQAMTAAFADNPKFDLVIEVGPHPTLKAPVLQNIPDLKDVEPQTTYLGLAERGKDCTQVFARAIGSLWAHLGANIDIHRYLSLFDNSYGSRFVKHLPTYPFDKSRAYWTLSRHTKARLHPSDLPHPLLGTLSPETGENEWRWRNYLSRTELEWLNDHQVQTQAVFPAAGYISMVLEAAAKVARDRPLRLVEIDDVRIHCAVPIPDDPRGVEIISKLDIVESENNVIVAAFQCYASIAEKLKTCASGKLTVLLGEQDVMLLPPRSSTSAVAQSMDIPAFYASLERLGLNYSGPFQGVKALARQADGSMGIVSGAELSSSLLLHPAIIDSSLQTLLAARSIEEVHTLLVPVSIEHIAINPQLCKPGSTETMTELSVEAFLDGGSADGMTGDINVFDLEGHGVYQIEGFHVAPLSAPEDRAIFSKLDWGPLLPQAVPQSICQDCQSQEELQWAERCSLLYIRDARKQLSVEECKHLDQHQSSVMEWMDHVLCTTRDGTHPVCHPDWLGGTVEDALNDAMSTVPKSGDYWTSLRLAGESLLDFLKRRSELNEFSYQEGQMDGVYKDPFRNNNNLSHSQLAVLVGQIAFRYPHMNILELSAGGGSATEEILKEIKRSYQSYTFTDTTPTFFATAQESLVQHKDRFVYQVLHTLSDPSQQGFKKHSYDLIVAADMMWCAESLMQSLTNIRYLLKPGGYLVVRTGTKTNINRLGLIVSSFKKWWSDENGNPQSPVISLHKWDVLLKQTGFGGLEAVSSTGQFGYTSSFVTQAIDDRIQLVREPWDSTGTSSDSLLLIGGATEATSDVISALEASLRPFFRQLILVNSLDVLDVDDVYGWCVLSLSDIDSPCYENITAQRLSSLKVVINSASRLLWVTSGPENRQPYLSMSKATIHCLAYENPQTIFQYLNIPDHQEVTASTLARIFMQLVHTPRDNNDGLDVCLHSTEFELRLVNGVLNIPRIRLDDSRNQRYSASHRTVNGLTDLQYSAVQVVAPSARRSEFFLYESPQYSHGLKECNGATHRRISVRFSTITTFKVEGAGFLHLAIGRDEHDHTRWLALSDQHASTIVVPLNWCWRLPDSVAEGLEASFLMRTAAALLATYIVDKGHPDTSIMIFKAETLCKTLCDAVSAFALARNIRVLFGTSNQAAVPKSDVLYIHERSSSRTLSRFLPKDISVIVGCTQTASSAYNRIRSLLPEDVVQVDIPTMGRTSPKLLRPSSPITVGRTLFAACGFALQTATLQDEVQLVSVQDLQGTFLGPNQLEIVNWTQPGQVPIRIQTASSMVSLSAHRTYLLAGMAGDLGRSVCQWMITRGARNVVLGSRSPSVDTQWIGEMERLGARVVPMTIDVTNRESVCRAYASIRDSLPPIGGVANGAMVLKDCLFAQMTLDDLQSVMAPKVQGSIILEEVFGNMYLDFFILFGSAAGPLGNVGQTAYSAATEFMSALIKQRHEQGLVGSIIHPGLIKGVGYFARADSAVQNLIERNTGASNFTERDLHELFAEGILAGHPGSGRNPEVIAGYQVINAAENPNALWLRNPKAWNLISHAANPTASASGANEYVPIRMQLELAKSTIEATEIITDGFIKEVRSRLQLSAEESLTGALALTEMGVDSLVAIELRHWFVRELSVDLPVLQIIGGSSIQELAGIAASKLPMEFTPDIETEEVPTSGTDS</sequence>
<dbReference type="Pfam" id="PF02801">
    <property type="entry name" value="Ketoacyl-synt_C"/>
    <property type="match status" value="1"/>
</dbReference>
<dbReference type="SMART" id="SM00823">
    <property type="entry name" value="PKS_PP"/>
    <property type="match status" value="1"/>
</dbReference>
<dbReference type="GO" id="GO:0006633">
    <property type="term" value="P:fatty acid biosynthetic process"/>
    <property type="evidence" value="ECO:0007669"/>
    <property type="project" value="InterPro"/>
</dbReference>
<dbReference type="PANTHER" id="PTHR43775:SF48">
    <property type="entry name" value="HIGHLY REDUCING POLYKETIDE SYNTHASE SDGA"/>
    <property type="match status" value="1"/>
</dbReference>
<dbReference type="Gene3D" id="3.10.129.110">
    <property type="entry name" value="Polyketide synthase dehydratase"/>
    <property type="match status" value="1"/>
</dbReference>
<dbReference type="Pfam" id="PF00698">
    <property type="entry name" value="Acyl_transf_1"/>
    <property type="match status" value="1"/>
</dbReference>
<dbReference type="InterPro" id="IPR016036">
    <property type="entry name" value="Malonyl_transacylase_ACP-bd"/>
</dbReference>
<dbReference type="Pfam" id="PF14765">
    <property type="entry name" value="PS-DH"/>
    <property type="match status" value="1"/>
</dbReference>
<dbReference type="GO" id="GO:0004312">
    <property type="term" value="F:fatty acid synthase activity"/>
    <property type="evidence" value="ECO:0007669"/>
    <property type="project" value="TreeGrafter"/>
</dbReference>
<evidence type="ECO:0000256" key="4">
    <source>
        <dbReference type="ARBA" id="ARBA00022679"/>
    </source>
</evidence>
<evidence type="ECO:0000313" key="10">
    <source>
        <dbReference type="EMBL" id="OJJ78258.1"/>
    </source>
</evidence>
<gene>
    <name evidence="10" type="ORF">ASPBRDRAFT_113319</name>
</gene>
<evidence type="ECO:0000256" key="1">
    <source>
        <dbReference type="ARBA" id="ARBA00022450"/>
    </source>
</evidence>
<dbReference type="InterPro" id="IPR014030">
    <property type="entry name" value="Ketoacyl_synth_N"/>
</dbReference>
<feature type="region of interest" description="C-terminal hotdog fold" evidence="6">
    <location>
        <begin position="1083"/>
        <end position="1230"/>
    </location>
</feature>
<dbReference type="InterPro" id="IPR020806">
    <property type="entry name" value="PKS_PP-bd"/>
</dbReference>
<feature type="region of interest" description="N-terminal hotdog fold" evidence="6">
    <location>
        <begin position="938"/>
        <end position="1068"/>
    </location>
</feature>
<keyword evidence="2" id="KW-0597">Phosphoprotein</keyword>
<dbReference type="Pfam" id="PF23297">
    <property type="entry name" value="ACP_SdgA_C"/>
    <property type="match status" value="1"/>
</dbReference>
<dbReference type="InterPro" id="IPR020841">
    <property type="entry name" value="PKS_Beta-ketoAc_synthase_dom"/>
</dbReference>
<dbReference type="InterPro" id="IPR020807">
    <property type="entry name" value="PKS_DH"/>
</dbReference>
<feature type="domain" description="Carrier" evidence="7">
    <location>
        <begin position="2385"/>
        <end position="2460"/>
    </location>
</feature>
<keyword evidence="1" id="KW-0596">Phosphopantetheine</keyword>
<dbReference type="PROSITE" id="PS00606">
    <property type="entry name" value="KS3_1"/>
    <property type="match status" value="1"/>
</dbReference>
<dbReference type="SMART" id="SM00826">
    <property type="entry name" value="PKS_DH"/>
    <property type="match status" value="1"/>
</dbReference>
<dbReference type="RefSeq" id="XP_067485505.1">
    <property type="nucleotide sequence ID" value="XM_067616730.1"/>
</dbReference>
<dbReference type="SMART" id="SM00827">
    <property type="entry name" value="PKS_AT"/>
    <property type="match status" value="1"/>
</dbReference>
<proteinExistence type="predicted"/>
<dbReference type="SUPFAM" id="SSF55048">
    <property type="entry name" value="Probable ACP-binding domain of malonyl-CoA ACP transacylase"/>
    <property type="match status" value="1"/>
</dbReference>
<dbReference type="InterPro" id="IPR049900">
    <property type="entry name" value="PKS_mFAS_DH"/>
</dbReference>
<dbReference type="VEuPathDB" id="FungiDB:ASPBRDRAFT_113319"/>
<dbReference type="PROSITE" id="PS52004">
    <property type="entry name" value="KS3_2"/>
    <property type="match status" value="1"/>
</dbReference>
<evidence type="ECO:0000259" key="9">
    <source>
        <dbReference type="PROSITE" id="PS52019"/>
    </source>
</evidence>
<evidence type="ECO:0000256" key="3">
    <source>
        <dbReference type="ARBA" id="ARBA00022603"/>
    </source>
</evidence>
<dbReference type="Pfam" id="PF00109">
    <property type="entry name" value="ketoacyl-synt"/>
    <property type="match status" value="1"/>
</dbReference>
<dbReference type="InterPro" id="IPR016039">
    <property type="entry name" value="Thiolase-like"/>
</dbReference>
<organism evidence="10 11">
    <name type="scientific">Aspergillus brasiliensis (strain CBS 101740 / IMI 381727 / IBT 21946)</name>
    <dbReference type="NCBI Taxonomy" id="767769"/>
    <lineage>
        <taxon>Eukaryota</taxon>
        <taxon>Fungi</taxon>
        <taxon>Dikarya</taxon>
        <taxon>Ascomycota</taxon>
        <taxon>Pezizomycotina</taxon>
        <taxon>Eurotiomycetes</taxon>
        <taxon>Eurotiomycetidae</taxon>
        <taxon>Eurotiales</taxon>
        <taxon>Aspergillaceae</taxon>
        <taxon>Aspergillus</taxon>
        <taxon>Aspergillus subgen. Circumdati</taxon>
    </lineage>
</organism>
<evidence type="ECO:0000259" key="7">
    <source>
        <dbReference type="PROSITE" id="PS50075"/>
    </source>
</evidence>
<dbReference type="GeneID" id="93569218"/>
<dbReference type="Gene3D" id="1.10.1200.10">
    <property type="entry name" value="ACP-like"/>
    <property type="match status" value="1"/>
</dbReference>
<feature type="active site" description="Proton acceptor; for dehydratase activity" evidence="6">
    <location>
        <position position="970"/>
    </location>
</feature>
<dbReference type="GO" id="GO:0032259">
    <property type="term" value="P:methylation"/>
    <property type="evidence" value="ECO:0007669"/>
    <property type="project" value="UniProtKB-KW"/>
</dbReference>
<dbReference type="InterPro" id="IPR006162">
    <property type="entry name" value="Ppantetheine_attach_site"/>
</dbReference>
<dbReference type="Gene3D" id="3.40.366.10">
    <property type="entry name" value="Malonyl-Coenzyme A Acyl Carrier Protein, domain 2"/>
    <property type="match status" value="1"/>
</dbReference>
<dbReference type="InterPro" id="IPR036291">
    <property type="entry name" value="NAD(P)-bd_dom_sf"/>
</dbReference>
<evidence type="ECO:0000259" key="8">
    <source>
        <dbReference type="PROSITE" id="PS52004"/>
    </source>
</evidence>
<dbReference type="InterPro" id="IPR049551">
    <property type="entry name" value="PKS_DH_C"/>
</dbReference>
<dbReference type="EMBL" id="KV878679">
    <property type="protein sequence ID" value="OJJ78258.1"/>
    <property type="molecule type" value="Genomic_DNA"/>
</dbReference>
<dbReference type="InterPro" id="IPR042104">
    <property type="entry name" value="PKS_dehydratase_sf"/>
</dbReference>
<keyword evidence="11" id="KW-1185">Reference proteome</keyword>
<dbReference type="InterPro" id="IPR050091">
    <property type="entry name" value="PKS_NRPS_Biosynth_Enz"/>
</dbReference>
<dbReference type="Gene3D" id="3.30.70.3290">
    <property type="match status" value="1"/>
</dbReference>
<dbReference type="PROSITE" id="PS50075">
    <property type="entry name" value="CARRIER"/>
    <property type="match status" value="1"/>
</dbReference>
<dbReference type="Pfam" id="PF08659">
    <property type="entry name" value="KR"/>
    <property type="match status" value="1"/>
</dbReference>
<dbReference type="InterPro" id="IPR057326">
    <property type="entry name" value="KR_dom"/>
</dbReference>
<reference evidence="11" key="1">
    <citation type="journal article" date="2017" name="Genome Biol.">
        <title>Comparative genomics reveals high biological diversity and specific adaptations in the industrially and medically important fungal genus Aspergillus.</title>
        <authorList>
            <person name="de Vries R.P."/>
            <person name="Riley R."/>
            <person name="Wiebenga A."/>
            <person name="Aguilar-Osorio G."/>
            <person name="Amillis S."/>
            <person name="Uchima C.A."/>
            <person name="Anderluh G."/>
            <person name="Asadollahi M."/>
            <person name="Askin M."/>
            <person name="Barry K."/>
            <person name="Battaglia E."/>
            <person name="Bayram O."/>
            <person name="Benocci T."/>
            <person name="Braus-Stromeyer S.A."/>
            <person name="Caldana C."/>
            <person name="Canovas D."/>
            <person name="Cerqueira G.C."/>
            <person name="Chen F."/>
            <person name="Chen W."/>
            <person name="Choi C."/>
            <person name="Clum A."/>
            <person name="Dos Santos R.A."/>
            <person name="Damasio A.R."/>
            <person name="Diallinas G."/>
            <person name="Emri T."/>
            <person name="Fekete E."/>
            <person name="Flipphi M."/>
            <person name="Freyberg S."/>
            <person name="Gallo A."/>
            <person name="Gournas C."/>
            <person name="Habgood R."/>
            <person name="Hainaut M."/>
            <person name="Harispe M.L."/>
            <person name="Henrissat B."/>
            <person name="Hilden K.S."/>
            <person name="Hope R."/>
            <person name="Hossain A."/>
            <person name="Karabika E."/>
            <person name="Karaffa L."/>
            <person name="Karanyi Z."/>
            <person name="Krasevec N."/>
            <person name="Kuo A."/>
            <person name="Kusch H."/>
            <person name="LaButti K."/>
            <person name="Lagendijk E.L."/>
            <person name="Lapidus A."/>
            <person name="Levasseur A."/>
            <person name="Lindquist E."/>
            <person name="Lipzen A."/>
            <person name="Logrieco A.F."/>
            <person name="MacCabe A."/>
            <person name="Maekelae M.R."/>
            <person name="Malavazi I."/>
            <person name="Melin P."/>
            <person name="Meyer V."/>
            <person name="Mielnichuk N."/>
            <person name="Miskei M."/>
            <person name="Molnar A.P."/>
            <person name="Mule G."/>
            <person name="Ngan C.Y."/>
            <person name="Orejas M."/>
            <person name="Orosz E."/>
            <person name="Ouedraogo J.P."/>
            <person name="Overkamp K.M."/>
            <person name="Park H.-S."/>
            <person name="Perrone G."/>
            <person name="Piumi F."/>
            <person name="Punt P.J."/>
            <person name="Ram A.F."/>
            <person name="Ramon A."/>
            <person name="Rauscher S."/>
            <person name="Record E."/>
            <person name="Riano-Pachon D.M."/>
            <person name="Robert V."/>
            <person name="Roehrig J."/>
            <person name="Ruller R."/>
            <person name="Salamov A."/>
            <person name="Salih N.S."/>
            <person name="Samson R.A."/>
            <person name="Sandor E."/>
            <person name="Sanguinetti M."/>
            <person name="Schuetze T."/>
            <person name="Sepcic K."/>
            <person name="Shelest E."/>
            <person name="Sherlock G."/>
            <person name="Sophianopoulou V."/>
            <person name="Squina F.M."/>
            <person name="Sun H."/>
            <person name="Susca A."/>
            <person name="Todd R.B."/>
            <person name="Tsang A."/>
            <person name="Unkles S.E."/>
            <person name="van de Wiele N."/>
            <person name="van Rossen-Uffink D."/>
            <person name="Oliveira J.V."/>
            <person name="Vesth T.C."/>
            <person name="Visser J."/>
            <person name="Yu J.-H."/>
            <person name="Zhou M."/>
            <person name="Andersen M.R."/>
            <person name="Archer D.B."/>
            <person name="Baker S.E."/>
            <person name="Benoit I."/>
            <person name="Brakhage A.A."/>
            <person name="Braus G.H."/>
            <person name="Fischer R."/>
            <person name="Frisvad J.C."/>
            <person name="Goldman G.H."/>
            <person name="Houbraken J."/>
            <person name="Oakley B."/>
            <person name="Pocsi I."/>
            <person name="Scazzocchio C."/>
            <person name="Seiboth B."/>
            <person name="vanKuyk P.A."/>
            <person name="Wortman J."/>
            <person name="Dyer P.S."/>
            <person name="Grigoriev I.V."/>
        </authorList>
    </citation>
    <scope>NUCLEOTIDE SEQUENCE [LARGE SCALE GENOMIC DNA]</scope>
    <source>
        <strain evidence="11">CBS 101740 / IMI 381727 / IBT 21946</strain>
    </source>
</reference>
<dbReference type="Proteomes" id="UP000184499">
    <property type="component" value="Unassembled WGS sequence"/>
</dbReference>
<dbReference type="GO" id="GO:0044550">
    <property type="term" value="P:secondary metabolite biosynthetic process"/>
    <property type="evidence" value="ECO:0007669"/>
    <property type="project" value="TreeGrafter"/>
</dbReference>
<dbReference type="Pfam" id="PF21089">
    <property type="entry name" value="PKS_DH_N"/>
    <property type="match status" value="1"/>
</dbReference>
<dbReference type="STRING" id="767769.A0A1L9V2V8"/>
<dbReference type="Pfam" id="PF08242">
    <property type="entry name" value="Methyltransf_12"/>
    <property type="match status" value="1"/>
</dbReference>
<dbReference type="Gene3D" id="3.40.50.720">
    <property type="entry name" value="NAD(P)-binding Rossmann-like Domain"/>
    <property type="match status" value="1"/>
</dbReference>
<name>A0A1L9V2V8_ASPBC</name>
<dbReference type="GO" id="GO:0008168">
    <property type="term" value="F:methyltransferase activity"/>
    <property type="evidence" value="ECO:0007669"/>
    <property type="project" value="UniProtKB-KW"/>
</dbReference>
<dbReference type="SMART" id="SM00822">
    <property type="entry name" value="PKS_KR"/>
    <property type="match status" value="1"/>
</dbReference>
<evidence type="ECO:0000256" key="6">
    <source>
        <dbReference type="PROSITE-ProRule" id="PRU01363"/>
    </source>
</evidence>
<dbReference type="OMA" id="SIIHPGL"/>
<dbReference type="InterPro" id="IPR032821">
    <property type="entry name" value="PKS_assoc"/>
</dbReference>
<keyword evidence="4" id="KW-0808">Transferase</keyword>
<dbReference type="SUPFAM" id="SSF52151">
    <property type="entry name" value="FabD/lysophospholipase-like"/>
    <property type="match status" value="1"/>
</dbReference>
<dbReference type="SUPFAM" id="SSF47336">
    <property type="entry name" value="ACP-like"/>
    <property type="match status" value="1"/>
</dbReference>
<feature type="active site" description="Proton donor; for dehydratase activity" evidence="6">
    <location>
        <position position="1140"/>
    </location>
</feature>
<dbReference type="PROSITE" id="PS52019">
    <property type="entry name" value="PKS_MFAS_DH"/>
    <property type="match status" value="1"/>
</dbReference>
<dbReference type="GO" id="GO:0031177">
    <property type="term" value="F:phosphopantetheine binding"/>
    <property type="evidence" value="ECO:0007669"/>
    <property type="project" value="InterPro"/>
</dbReference>
<dbReference type="SUPFAM" id="SSF51735">
    <property type="entry name" value="NAD(P)-binding Rossmann-fold domains"/>
    <property type="match status" value="1"/>
</dbReference>
<dbReference type="InterPro" id="IPR001227">
    <property type="entry name" value="Ac_transferase_dom_sf"/>
</dbReference>
<dbReference type="InterPro" id="IPR036736">
    <property type="entry name" value="ACP-like_sf"/>
</dbReference>
<dbReference type="InterPro" id="IPR049552">
    <property type="entry name" value="PKS_DH_N"/>
</dbReference>
<evidence type="ECO:0000313" key="11">
    <source>
        <dbReference type="Proteomes" id="UP000184499"/>
    </source>
</evidence>
<dbReference type="SUPFAM" id="SSF53335">
    <property type="entry name" value="S-adenosyl-L-methionine-dependent methyltransferases"/>
    <property type="match status" value="1"/>
</dbReference>
<dbReference type="InterPro" id="IPR029063">
    <property type="entry name" value="SAM-dependent_MTases_sf"/>
</dbReference>
<keyword evidence="3" id="KW-0489">Methyltransferase</keyword>
<dbReference type="InterPro" id="IPR014043">
    <property type="entry name" value="Acyl_transferase_dom"/>
</dbReference>
<dbReference type="InterPro" id="IPR009081">
    <property type="entry name" value="PP-bd_ACP"/>
</dbReference>
<dbReference type="Pfam" id="PF16197">
    <property type="entry name" value="KAsynt_C_assoc"/>
    <property type="match status" value="1"/>
</dbReference>
<dbReference type="CDD" id="cd00833">
    <property type="entry name" value="PKS"/>
    <property type="match status" value="1"/>
</dbReference>
<dbReference type="InterPro" id="IPR016035">
    <property type="entry name" value="Acyl_Trfase/lysoPLipase"/>
</dbReference>
<accession>A0A1L9V2V8</accession>
<protein>
    <submittedName>
        <fullName evidence="10">Uncharacterized protein</fullName>
    </submittedName>
</protein>
<feature type="domain" description="PKS/mFAS DH" evidence="9">
    <location>
        <begin position="938"/>
        <end position="1230"/>
    </location>
</feature>
<evidence type="ECO:0000256" key="5">
    <source>
        <dbReference type="ARBA" id="ARBA00023268"/>
    </source>
</evidence>
<dbReference type="OrthoDB" id="329835at2759"/>
<dbReference type="PANTHER" id="PTHR43775">
    <property type="entry name" value="FATTY ACID SYNTHASE"/>
    <property type="match status" value="1"/>
</dbReference>
<dbReference type="InterPro" id="IPR013968">
    <property type="entry name" value="PKS_KR"/>
</dbReference>
<evidence type="ECO:0000256" key="2">
    <source>
        <dbReference type="ARBA" id="ARBA00022553"/>
    </source>
</evidence>
<dbReference type="PROSITE" id="PS00012">
    <property type="entry name" value="PHOSPHOPANTETHEINE"/>
    <property type="match status" value="1"/>
</dbReference>
<dbReference type="Gene3D" id="3.40.50.150">
    <property type="entry name" value="Vaccinia Virus protein VP39"/>
    <property type="match status" value="1"/>
</dbReference>
<dbReference type="SUPFAM" id="SSF53901">
    <property type="entry name" value="Thiolase-like"/>
    <property type="match status" value="1"/>
</dbReference>
<dbReference type="InterPro" id="IPR018201">
    <property type="entry name" value="Ketoacyl_synth_AS"/>
</dbReference>
<keyword evidence="5" id="KW-0511">Multifunctional enzyme</keyword>
<dbReference type="InterPro" id="IPR014031">
    <property type="entry name" value="Ketoacyl_synth_C"/>
</dbReference>
<dbReference type="InterPro" id="IPR013217">
    <property type="entry name" value="Methyltransf_12"/>
</dbReference>
<feature type="domain" description="Ketosynthase family 3 (KS3)" evidence="8">
    <location>
        <begin position="4"/>
        <end position="441"/>
    </location>
</feature>
<dbReference type="Gene3D" id="3.40.47.10">
    <property type="match status" value="1"/>
</dbReference>